<keyword evidence="5 9" id="KW-0312">Gluconeogenesis</keyword>
<dbReference type="GO" id="GO:0006094">
    <property type="term" value="P:gluconeogenesis"/>
    <property type="evidence" value="ECO:0007669"/>
    <property type="project" value="UniProtKB-UniRule"/>
</dbReference>
<protein>
    <recommendedName>
        <fullName evidence="4 9">Triosephosphate isomerase</fullName>
        <shortName evidence="9">TIM</shortName>
        <shortName evidence="9">TPI</shortName>
        <ecNumber evidence="3 9">5.3.1.1</ecNumber>
    </recommendedName>
    <alternativeName>
        <fullName evidence="9">Triose-phosphate isomerase</fullName>
    </alternativeName>
</protein>
<comment type="similarity">
    <text evidence="2 9 10">Belongs to the triosephosphate isomerase family.</text>
</comment>
<accession>C9R8T0</accession>
<comment type="function">
    <text evidence="9">Involved in the gluconeogenesis. Catalyzes stereospecifically the conversion of dihydroxyacetone phosphate (DHAP) to D-glyceraldehyde-3-phosphate (G3P).</text>
</comment>
<comment type="subcellular location">
    <subcellularLocation>
        <location evidence="9 10">Cytoplasm</location>
    </subcellularLocation>
</comment>
<dbReference type="GO" id="GO:0004807">
    <property type="term" value="F:triose-phosphate isomerase activity"/>
    <property type="evidence" value="ECO:0007669"/>
    <property type="project" value="UniProtKB-UniRule"/>
</dbReference>
<evidence type="ECO:0000256" key="8">
    <source>
        <dbReference type="ARBA" id="ARBA00023235"/>
    </source>
</evidence>
<dbReference type="FunFam" id="3.20.20.70:FF:000016">
    <property type="entry name" value="Triosephosphate isomerase"/>
    <property type="match status" value="1"/>
</dbReference>
<dbReference type="InterPro" id="IPR013785">
    <property type="entry name" value="Aldolase_TIM"/>
</dbReference>
<dbReference type="NCBIfam" id="TIGR00419">
    <property type="entry name" value="tim"/>
    <property type="match status" value="1"/>
</dbReference>
<feature type="binding site" evidence="9">
    <location>
        <position position="172"/>
    </location>
    <ligand>
        <name>substrate</name>
    </ligand>
</feature>
<dbReference type="InterPro" id="IPR022896">
    <property type="entry name" value="TrioseP_Isoase_bac/euk"/>
</dbReference>
<feature type="active site" description="Electrophile" evidence="9">
    <location>
        <position position="94"/>
    </location>
</feature>
<dbReference type="UniPathway" id="UPA00109">
    <property type="reaction ID" value="UER00189"/>
</dbReference>
<evidence type="ECO:0000256" key="2">
    <source>
        <dbReference type="ARBA" id="ARBA00007422"/>
    </source>
</evidence>
<keyword evidence="6 9" id="KW-0963">Cytoplasm</keyword>
<proteinExistence type="inferred from homology"/>
<dbReference type="RefSeq" id="WP_015739586.1">
    <property type="nucleotide sequence ID" value="NC_013385.1"/>
</dbReference>
<feature type="binding site" evidence="9">
    <location>
        <begin position="9"/>
        <end position="11"/>
    </location>
    <ligand>
        <name>substrate</name>
    </ligand>
</feature>
<evidence type="ECO:0000256" key="3">
    <source>
        <dbReference type="ARBA" id="ARBA00011940"/>
    </source>
</evidence>
<dbReference type="InterPro" id="IPR020861">
    <property type="entry name" value="Triosephosphate_isomerase_AS"/>
</dbReference>
<comment type="pathway">
    <text evidence="1 9 10">Carbohydrate degradation; glycolysis; D-glyceraldehyde 3-phosphate from glycerone phosphate: step 1/1.</text>
</comment>
<dbReference type="eggNOG" id="COG0149">
    <property type="taxonomic scope" value="Bacteria"/>
</dbReference>
<keyword evidence="7 9" id="KW-0324">Glycolysis</keyword>
<gene>
    <name evidence="9" type="primary">tpiA</name>
    <name evidence="11" type="ordered locus">Adeg_1615</name>
</gene>
<dbReference type="GO" id="GO:0046166">
    <property type="term" value="P:glyceraldehyde-3-phosphate biosynthetic process"/>
    <property type="evidence" value="ECO:0007669"/>
    <property type="project" value="TreeGrafter"/>
</dbReference>
<organism evidence="11 12">
    <name type="scientific">Ammonifex degensii (strain DSM 10501 / KC4)</name>
    <dbReference type="NCBI Taxonomy" id="429009"/>
    <lineage>
        <taxon>Bacteria</taxon>
        <taxon>Bacillati</taxon>
        <taxon>Bacillota</taxon>
        <taxon>Clostridia</taxon>
        <taxon>Thermoanaerobacterales</taxon>
        <taxon>Thermoanaerobacteraceae</taxon>
        <taxon>Ammonifex</taxon>
    </lineage>
</organism>
<dbReference type="GO" id="GO:0006096">
    <property type="term" value="P:glycolytic process"/>
    <property type="evidence" value="ECO:0007669"/>
    <property type="project" value="UniProtKB-UniRule"/>
</dbReference>
<dbReference type="EMBL" id="CP001785">
    <property type="protein sequence ID" value="ACX52709.1"/>
    <property type="molecule type" value="Genomic_DNA"/>
</dbReference>
<dbReference type="STRING" id="429009.Adeg_1615"/>
<evidence type="ECO:0000313" key="11">
    <source>
        <dbReference type="EMBL" id="ACX52709.1"/>
    </source>
</evidence>
<evidence type="ECO:0000256" key="7">
    <source>
        <dbReference type="ARBA" id="ARBA00023152"/>
    </source>
</evidence>
<feature type="active site" description="Proton acceptor" evidence="9">
    <location>
        <position position="166"/>
    </location>
</feature>
<dbReference type="HAMAP" id="MF_00147_B">
    <property type="entry name" value="TIM_B"/>
    <property type="match status" value="1"/>
</dbReference>
<dbReference type="HOGENOM" id="CLU_024251_2_3_9"/>
<dbReference type="InterPro" id="IPR000652">
    <property type="entry name" value="Triosephosphate_isomerase"/>
</dbReference>
<evidence type="ECO:0000256" key="6">
    <source>
        <dbReference type="ARBA" id="ARBA00022490"/>
    </source>
</evidence>
<dbReference type="OrthoDB" id="9809429at2"/>
<comment type="pathway">
    <text evidence="9 10">Carbohydrate biosynthesis; gluconeogenesis.</text>
</comment>
<dbReference type="PROSITE" id="PS51440">
    <property type="entry name" value="TIM_2"/>
    <property type="match status" value="1"/>
</dbReference>
<keyword evidence="12" id="KW-1185">Reference proteome</keyword>
<feature type="binding site" evidence="9">
    <location>
        <begin position="233"/>
        <end position="234"/>
    </location>
    <ligand>
        <name>substrate</name>
    </ligand>
</feature>
<dbReference type="CDD" id="cd00311">
    <property type="entry name" value="TIM"/>
    <property type="match status" value="1"/>
</dbReference>
<evidence type="ECO:0000256" key="4">
    <source>
        <dbReference type="ARBA" id="ARBA00019397"/>
    </source>
</evidence>
<sequence length="255" mass="27529">MRVPLIAGNWKMNKTVSEAVAFAQELKCLAPFPGVEVLICPPYPALAPVAEVLAGTEIALGAQNVHWEDAGAYTGEVSPPMLKAAGCRYVIIGHSERRQYFGETDEIIQRKLKAAFRHGLIPILCVGENLEVRERGGTFDLIARQLEGALSGISEEEIGELVIAYEPVWAIGTGRNARPEDAQEVNYFIRDWLARRYSPEKAGSWRIQYGGSVTPDNAAELLAQPDIDGALVGGASLKVESFAAIIRAAAKAKGA</sequence>
<dbReference type="Gene3D" id="3.20.20.70">
    <property type="entry name" value="Aldolase class I"/>
    <property type="match status" value="1"/>
</dbReference>
<reference evidence="11 12" key="1">
    <citation type="submission" date="2009-10" db="EMBL/GenBank/DDBJ databases">
        <title>Complete sequence of chromosome of Ammonifex degensii KC4.</title>
        <authorList>
            <consortium name="US DOE Joint Genome Institute"/>
            <person name="Kerfeld C."/>
            <person name="Goodner B."/>
            <person name="Huber H."/>
            <person name="Stetter K."/>
            <person name="Lucas S."/>
            <person name="Copeland A."/>
            <person name="Lapidus A."/>
            <person name="Glavina del Rio T."/>
            <person name="Dalin E."/>
            <person name="Tice H."/>
            <person name="Bruce D."/>
            <person name="Goodwin L."/>
            <person name="Pitluck S."/>
            <person name="Saunders E."/>
            <person name="Brettin T."/>
            <person name="Detter J.C."/>
            <person name="Han C."/>
            <person name="Larimer F."/>
            <person name="Land M."/>
            <person name="Hauser L."/>
            <person name="Kyrpides N."/>
            <person name="Ovchinnikova G."/>
            <person name="Richardson P."/>
        </authorList>
    </citation>
    <scope>NUCLEOTIDE SEQUENCE [LARGE SCALE GENOMIC DNA]</scope>
    <source>
        <strain evidence="12">DSM 10501 / KC4</strain>
    </source>
</reference>
<evidence type="ECO:0000256" key="5">
    <source>
        <dbReference type="ARBA" id="ARBA00022432"/>
    </source>
</evidence>
<evidence type="ECO:0000256" key="1">
    <source>
        <dbReference type="ARBA" id="ARBA00004680"/>
    </source>
</evidence>
<evidence type="ECO:0000256" key="9">
    <source>
        <dbReference type="HAMAP-Rule" id="MF_00147"/>
    </source>
</evidence>
<dbReference type="PANTHER" id="PTHR21139">
    <property type="entry name" value="TRIOSEPHOSPHATE ISOMERASE"/>
    <property type="match status" value="1"/>
</dbReference>
<dbReference type="Proteomes" id="UP000002620">
    <property type="component" value="Chromosome"/>
</dbReference>
<name>C9R8T0_AMMDK</name>
<dbReference type="GO" id="GO:0005829">
    <property type="term" value="C:cytosol"/>
    <property type="evidence" value="ECO:0007669"/>
    <property type="project" value="TreeGrafter"/>
</dbReference>
<dbReference type="PROSITE" id="PS00171">
    <property type="entry name" value="TIM_1"/>
    <property type="match status" value="1"/>
</dbReference>
<dbReference type="InterPro" id="IPR035990">
    <property type="entry name" value="TIM_sf"/>
</dbReference>
<dbReference type="PANTHER" id="PTHR21139:SF42">
    <property type="entry name" value="TRIOSEPHOSPHATE ISOMERASE"/>
    <property type="match status" value="1"/>
</dbReference>
<comment type="catalytic activity">
    <reaction evidence="9 10">
        <text>D-glyceraldehyde 3-phosphate = dihydroxyacetone phosphate</text>
        <dbReference type="Rhea" id="RHEA:18585"/>
        <dbReference type="ChEBI" id="CHEBI:57642"/>
        <dbReference type="ChEBI" id="CHEBI:59776"/>
        <dbReference type="EC" id="5.3.1.1"/>
    </reaction>
</comment>
<comment type="subunit">
    <text evidence="9 10">Homodimer.</text>
</comment>
<dbReference type="SUPFAM" id="SSF51351">
    <property type="entry name" value="Triosephosphate isomerase (TIM)"/>
    <property type="match status" value="1"/>
</dbReference>
<evidence type="ECO:0000313" key="12">
    <source>
        <dbReference type="Proteomes" id="UP000002620"/>
    </source>
</evidence>
<evidence type="ECO:0000256" key="10">
    <source>
        <dbReference type="RuleBase" id="RU363013"/>
    </source>
</evidence>
<dbReference type="UniPathway" id="UPA00138"/>
<feature type="binding site" evidence="9">
    <location>
        <position position="212"/>
    </location>
    <ligand>
        <name>substrate</name>
    </ligand>
</feature>
<dbReference type="AlphaFoldDB" id="C9R8T0"/>
<dbReference type="Pfam" id="PF00121">
    <property type="entry name" value="TIM"/>
    <property type="match status" value="1"/>
</dbReference>
<dbReference type="KEGG" id="adg:Adeg_1615"/>
<keyword evidence="8 9" id="KW-0413">Isomerase</keyword>
<dbReference type="GO" id="GO:0019563">
    <property type="term" value="P:glycerol catabolic process"/>
    <property type="evidence" value="ECO:0007669"/>
    <property type="project" value="TreeGrafter"/>
</dbReference>
<dbReference type="EC" id="5.3.1.1" evidence="3 9"/>